<name>A0A3N0XAZ4_9FLAO</name>
<feature type="domain" description="VanZ-like" evidence="2">
    <location>
        <begin position="2"/>
        <end position="117"/>
    </location>
</feature>
<evidence type="ECO:0000256" key="1">
    <source>
        <dbReference type="SAM" id="Phobius"/>
    </source>
</evidence>
<dbReference type="PANTHER" id="PTHR36834:SF2">
    <property type="entry name" value="MEMBRANE PROTEIN"/>
    <property type="match status" value="1"/>
</dbReference>
<organism evidence="3 4">
    <name type="scientific">Epilithonimonas hominis</name>
    <dbReference type="NCBI Taxonomy" id="420404"/>
    <lineage>
        <taxon>Bacteria</taxon>
        <taxon>Pseudomonadati</taxon>
        <taxon>Bacteroidota</taxon>
        <taxon>Flavobacteriia</taxon>
        <taxon>Flavobacteriales</taxon>
        <taxon>Weeksellaceae</taxon>
        <taxon>Chryseobacterium group</taxon>
        <taxon>Epilithonimonas</taxon>
    </lineage>
</organism>
<dbReference type="EMBL" id="RJTU01000037">
    <property type="protein sequence ID" value="ROI13961.1"/>
    <property type="molecule type" value="Genomic_DNA"/>
</dbReference>
<dbReference type="InterPro" id="IPR006976">
    <property type="entry name" value="VanZ-like"/>
</dbReference>
<evidence type="ECO:0000313" key="4">
    <source>
        <dbReference type="Proteomes" id="UP000267623"/>
    </source>
</evidence>
<dbReference type="PANTHER" id="PTHR36834">
    <property type="entry name" value="MEMBRANE PROTEIN-RELATED"/>
    <property type="match status" value="1"/>
</dbReference>
<keyword evidence="1" id="KW-1133">Transmembrane helix</keyword>
<dbReference type="Proteomes" id="UP000267623">
    <property type="component" value="Unassembled WGS sequence"/>
</dbReference>
<sequence>MFMLYLMFFGFGRSPYDFNIVRLVPMVSTAGFIRETIQWKTIVINVFGNIIMFIPFGFLGILIPDLEHFRKLMSNFISAIIIIESFQYFTRLGVFDIDDIILNTIGVAIGFGIYKWLNRTIIDRDF</sequence>
<comment type="caution">
    <text evidence="3">The sequence shown here is derived from an EMBL/GenBank/DDBJ whole genome shotgun (WGS) entry which is preliminary data.</text>
</comment>
<protein>
    <submittedName>
        <fullName evidence="3">VanZ family protein</fullName>
    </submittedName>
</protein>
<accession>A0A3N0XAZ4</accession>
<dbReference type="Pfam" id="PF04892">
    <property type="entry name" value="VanZ"/>
    <property type="match status" value="1"/>
</dbReference>
<feature type="transmembrane region" description="Helical" evidence="1">
    <location>
        <begin position="42"/>
        <end position="63"/>
    </location>
</feature>
<keyword evidence="1" id="KW-0472">Membrane</keyword>
<proteinExistence type="predicted"/>
<feature type="transmembrane region" description="Helical" evidence="1">
    <location>
        <begin position="100"/>
        <end position="117"/>
    </location>
</feature>
<dbReference type="RefSeq" id="WP_123281067.1">
    <property type="nucleotide sequence ID" value="NZ_RJTU01000037.1"/>
</dbReference>
<keyword evidence="1" id="KW-0812">Transmembrane</keyword>
<dbReference type="AlphaFoldDB" id="A0A3N0XAZ4"/>
<evidence type="ECO:0000259" key="2">
    <source>
        <dbReference type="Pfam" id="PF04892"/>
    </source>
</evidence>
<feature type="transmembrane region" description="Helical" evidence="1">
    <location>
        <begin position="75"/>
        <end position="94"/>
    </location>
</feature>
<gene>
    <name evidence="3" type="ORF">EGH73_05765</name>
</gene>
<evidence type="ECO:0000313" key="3">
    <source>
        <dbReference type="EMBL" id="ROI13961.1"/>
    </source>
</evidence>
<reference evidence="4" key="1">
    <citation type="submission" date="2018-11" db="EMBL/GenBank/DDBJ databases">
        <title>Proposal to divide the Flavobacteriaceae and reorganize its genera based on Amino Acid Identity values calculated from whole genome sequences.</title>
        <authorList>
            <person name="Nicholson A.C."/>
            <person name="Gulvik C.A."/>
            <person name="Whitney A.M."/>
            <person name="Humrighouse B.W."/>
            <person name="Bell M."/>
            <person name="Holmes B."/>
            <person name="Steigerwalt A."/>
            <person name="Villarma A."/>
            <person name="Sheth M."/>
            <person name="Batra D."/>
            <person name="Pryor J."/>
            <person name="Bernardet J.-F."/>
            <person name="Hugo C."/>
            <person name="Kampfer P."/>
            <person name="Newman J."/>
            <person name="Mcquiston J."/>
        </authorList>
    </citation>
    <scope>NUCLEOTIDE SEQUENCE [LARGE SCALE GENOMIC DNA]</scope>
    <source>
        <strain evidence="4">DSM 22165</strain>
    </source>
</reference>
<dbReference type="InterPro" id="IPR053150">
    <property type="entry name" value="Teicoplanin_resist-assoc"/>
</dbReference>